<dbReference type="PROSITE" id="PS50943">
    <property type="entry name" value="HTH_CROC1"/>
    <property type="match status" value="1"/>
</dbReference>
<organism evidence="2 3">
    <name type="scientific">Methylobacterium goesingense</name>
    <dbReference type="NCBI Taxonomy" id="243690"/>
    <lineage>
        <taxon>Bacteria</taxon>
        <taxon>Pseudomonadati</taxon>
        <taxon>Pseudomonadota</taxon>
        <taxon>Alphaproteobacteria</taxon>
        <taxon>Hyphomicrobiales</taxon>
        <taxon>Methylobacteriaceae</taxon>
        <taxon>Methylobacterium</taxon>
    </lineage>
</organism>
<dbReference type="Pfam" id="PF01381">
    <property type="entry name" value="HTH_3"/>
    <property type="match status" value="1"/>
</dbReference>
<dbReference type="Gene3D" id="1.10.260.40">
    <property type="entry name" value="lambda repressor-like DNA-binding domains"/>
    <property type="match status" value="1"/>
</dbReference>
<accession>A0ABV2KZM2</accession>
<dbReference type="InterPro" id="IPR010982">
    <property type="entry name" value="Lambda_DNA-bd_dom_sf"/>
</dbReference>
<gene>
    <name evidence="2" type="ORF">ABID43_000528</name>
</gene>
<evidence type="ECO:0000313" key="3">
    <source>
        <dbReference type="Proteomes" id="UP001549145"/>
    </source>
</evidence>
<dbReference type="SUPFAM" id="SSF47413">
    <property type="entry name" value="lambda repressor-like DNA-binding domains"/>
    <property type="match status" value="1"/>
</dbReference>
<dbReference type="EMBL" id="JBEPMM010000001">
    <property type="protein sequence ID" value="MET3691009.1"/>
    <property type="molecule type" value="Genomic_DNA"/>
</dbReference>
<protein>
    <submittedName>
        <fullName evidence="2">Transcriptional regulator with XRE-family HTH domain</fullName>
    </submittedName>
</protein>
<evidence type="ECO:0000259" key="1">
    <source>
        <dbReference type="PROSITE" id="PS50943"/>
    </source>
</evidence>
<feature type="domain" description="HTH cro/C1-type" evidence="1">
    <location>
        <begin position="17"/>
        <end position="71"/>
    </location>
</feature>
<sequence>MAGQKTDARDAYVGQRIAEQRKKASLTQKRVAQCFGMSAAQLQKYEKGTNRISALHLDTFSRLTGVPIAYFFDGLDRTDPDVPGFSELPQQPYDADAVTRSPNTFAQDSAQDLSKDSWEGLAEVVARHVAEHFSEDEKRRIAAALKVLDRRLGG</sequence>
<dbReference type="InterPro" id="IPR001387">
    <property type="entry name" value="Cro/C1-type_HTH"/>
</dbReference>
<keyword evidence="3" id="KW-1185">Reference proteome</keyword>
<comment type="caution">
    <text evidence="2">The sequence shown here is derived from an EMBL/GenBank/DDBJ whole genome shotgun (WGS) entry which is preliminary data.</text>
</comment>
<dbReference type="SMART" id="SM00530">
    <property type="entry name" value="HTH_XRE"/>
    <property type="match status" value="1"/>
</dbReference>
<dbReference type="RefSeq" id="WP_238281862.1">
    <property type="nucleotide sequence ID" value="NZ_BPQL01000142.1"/>
</dbReference>
<dbReference type="Proteomes" id="UP001549145">
    <property type="component" value="Unassembled WGS sequence"/>
</dbReference>
<reference evidence="2 3" key="1">
    <citation type="submission" date="2024-06" db="EMBL/GenBank/DDBJ databases">
        <title>Genomic Encyclopedia of Type Strains, Phase IV (KMG-IV): sequencing the most valuable type-strain genomes for metagenomic binning, comparative biology and taxonomic classification.</title>
        <authorList>
            <person name="Goeker M."/>
        </authorList>
    </citation>
    <scope>NUCLEOTIDE SEQUENCE [LARGE SCALE GENOMIC DNA]</scope>
    <source>
        <strain evidence="2 3">DSM 21331</strain>
    </source>
</reference>
<proteinExistence type="predicted"/>
<name>A0ABV2KZM2_9HYPH</name>
<evidence type="ECO:0000313" key="2">
    <source>
        <dbReference type="EMBL" id="MET3691009.1"/>
    </source>
</evidence>
<dbReference type="CDD" id="cd00093">
    <property type="entry name" value="HTH_XRE"/>
    <property type="match status" value="1"/>
</dbReference>